<dbReference type="GO" id="GO:0006107">
    <property type="term" value="P:oxaloacetate metabolic process"/>
    <property type="evidence" value="ECO:0007669"/>
    <property type="project" value="TreeGrafter"/>
</dbReference>
<organism evidence="7 8">
    <name type="scientific">Leucobacter exalbidus</name>
    <dbReference type="NCBI Taxonomy" id="662960"/>
    <lineage>
        <taxon>Bacteria</taxon>
        <taxon>Bacillati</taxon>
        <taxon>Actinomycetota</taxon>
        <taxon>Actinomycetes</taxon>
        <taxon>Micrococcales</taxon>
        <taxon>Microbacteriaceae</taxon>
        <taxon>Leucobacter</taxon>
    </lineage>
</organism>
<keyword evidence="8" id="KW-1185">Reference proteome</keyword>
<dbReference type="GO" id="GO:0000287">
    <property type="term" value="F:magnesium ion binding"/>
    <property type="evidence" value="ECO:0007669"/>
    <property type="project" value="TreeGrafter"/>
</dbReference>
<evidence type="ECO:0000256" key="1">
    <source>
        <dbReference type="ARBA" id="ARBA00001946"/>
    </source>
</evidence>
<evidence type="ECO:0000256" key="5">
    <source>
        <dbReference type="PIRSR" id="PIRSR015582-2"/>
    </source>
</evidence>
<feature type="binding site" evidence="4">
    <location>
        <position position="65"/>
    </location>
    <ligand>
        <name>substrate</name>
    </ligand>
</feature>
<dbReference type="Gene3D" id="3.20.20.60">
    <property type="entry name" value="Phosphoenolpyruvate-binding domains"/>
    <property type="match status" value="1"/>
</dbReference>
<dbReference type="PANTHER" id="PTHR32308">
    <property type="entry name" value="LYASE BETA SUBUNIT, PUTATIVE (AFU_ORTHOLOGUE AFUA_4G13030)-RELATED"/>
    <property type="match status" value="1"/>
</dbReference>
<name>A0A940T1X8_9MICO</name>
<dbReference type="EMBL" id="JAFIDA010000001">
    <property type="protein sequence ID" value="MBP1327300.1"/>
    <property type="molecule type" value="Genomic_DNA"/>
</dbReference>
<evidence type="ECO:0000256" key="3">
    <source>
        <dbReference type="ARBA" id="ARBA00022842"/>
    </source>
</evidence>
<protein>
    <submittedName>
        <fullName evidence="7">Citrate lyase beta subunit</fullName>
    </submittedName>
</protein>
<dbReference type="RefSeq" id="WP_209706077.1">
    <property type="nucleotide sequence ID" value="NZ_JAFIDA010000001.1"/>
</dbReference>
<evidence type="ECO:0000313" key="7">
    <source>
        <dbReference type="EMBL" id="MBP1327300.1"/>
    </source>
</evidence>
<evidence type="ECO:0000259" key="6">
    <source>
        <dbReference type="Pfam" id="PF03328"/>
    </source>
</evidence>
<dbReference type="SUPFAM" id="SSF51621">
    <property type="entry name" value="Phosphoenolpyruvate/pyruvate domain"/>
    <property type="match status" value="1"/>
</dbReference>
<feature type="binding site" evidence="4">
    <location>
        <position position="124"/>
    </location>
    <ligand>
        <name>substrate</name>
    </ligand>
</feature>
<sequence length="270" mass="28309">MLQSSISYLFVPASRPERFAKALAAGAGQVIIDLEDAVAVEDKDTSLAHLIEALNDGLDTPVHVRINAADSPWFNRDIAALAALTAQGSAGLSGVIIPKAEDAAVLAEVRTALGGDIELIALVESALGVSRARELAQSPELSRFAVGAVDLSFDLDVEISSSTIDYAYAALVVESRLAGLPAPIASPPLSLHDTEGNEIDARRLRGMGLTAQLCIHPAQLAPIHAGFLPTAEQFAWARNVLAAEGGASQVGGQMVDKPVQDRARRILSHE</sequence>
<accession>A0A940T1X8</accession>
<evidence type="ECO:0000313" key="8">
    <source>
        <dbReference type="Proteomes" id="UP000675163"/>
    </source>
</evidence>
<feature type="domain" description="HpcH/HpaI aldolase/citrate lyase" evidence="6">
    <location>
        <begin position="8"/>
        <end position="217"/>
    </location>
</feature>
<dbReference type="InterPro" id="IPR005000">
    <property type="entry name" value="Aldolase/citrate-lyase_domain"/>
</dbReference>
<keyword evidence="3 5" id="KW-0460">Magnesium</keyword>
<gene>
    <name evidence="7" type="ORF">JOF28_002532</name>
</gene>
<comment type="cofactor">
    <cofactor evidence="1">
        <name>Mg(2+)</name>
        <dbReference type="ChEBI" id="CHEBI:18420"/>
    </cofactor>
</comment>
<reference evidence="7" key="1">
    <citation type="submission" date="2021-02" db="EMBL/GenBank/DDBJ databases">
        <title>Sequencing the genomes of 1000 actinobacteria strains.</title>
        <authorList>
            <person name="Klenk H.-P."/>
        </authorList>
    </citation>
    <scope>NUCLEOTIDE SEQUENCE</scope>
    <source>
        <strain evidence="7">DSM 22850</strain>
    </source>
</reference>
<evidence type="ECO:0000256" key="2">
    <source>
        <dbReference type="ARBA" id="ARBA00022723"/>
    </source>
</evidence>
<dbReference type="PIRSF" id="PIRSF015582">
    <property type="entry name" value="Cit_lyase_B"/>
    <property type="match status" value="1"/>
</dbReference>
<feature type="binding site" evidence="5">
    <location>
        <position position="150"/>
    </location>
    <ligand>
        <name>Mg(2+)</name>
        <dbReference type="ChEBI" id="CHEBI:18420"/>
    </ligand>
</feature>
<keyword evidence="2 5" id="KW-0479">Metal-binding</keyword>
<dbReference type="Proteomes" id="UP000675163">
    <property type="component" value="Unassembled WGS sequence"/>
</dbReference>
<dbReference type="PANTHER" id="PTHR32308:SF10">
    <property type="entry name" value="CITRATE LYASE SUBUNIT BETA"/>
    <property type="match status" value="1"/>
</dbReference>
<dbReference type="GO" id="GO:0016829">
    <property type="term" value="F:lyase activity"/>
    <property type="evidence" value="ECO:0007669"/>
    <property type="project" value="UniProtKB-KW"/>
</dbReference>
<dbReference type="AlphaFoldDB" id="A0A940T1X8"/>
<feature type="binding site" evidence="5">
    <location>
        <position position="124"/>
    </location>
    <ligand>
        <name>Mg(2+)</name>
        <dbReference type="ChEBI" id="CHEBI:18420"/>
    </ligand>
</feature>
<comment type="caution">
    <text evidence="7">The sequence shown here is derived from an EMBL/GenBank/DDBJ whole genome shotgun (WGS) entry which is preliminary data.</text>
</comment>
<dbReference type="InterPro" id="IPR040442">
    <property type="entry name" value="Pyrv_kinase-like_dom_sf"/>
</dbReference>
<evidence type="ECO:0000256" key="4">
    <source>
        <dbReference type="PIRSR" id="PIRSR015582-1"/>
    </source>
</evidence>
<dbReference type="InterPro" id="IPR015813">
    <property type="entry name" value="Pyrv/PenolPyrv_kinase-like_dom"/>
</dbReference>
<dbReference type="Pfam" id="PF03328">
    <property type="entry name" value="HpcH_HpaI"/>
    <property type="match status" value="1"/>
</dbReference>
<keyword evidence="7" id="KW-0456">Lyase</keyword>
<dbReference type="InterPro" id="IPR011206">
    <property type="entry name" value="Citrate_lyase_beta/mcl1/mcl2"/>
</dbReference>
<proteinExistence type="predicted"/>